<dbReference type="Gene3D" id="2.60.40.1890">
    <property type="entry name" value="PCu(A)C copper chaperone"/>
    <property type="match status" value="1"/>
</dbReference>
<dbReference type="PANTHER" id="PTHR36302:SF1">
    <property type="entry name" value="COPPER CHAPERONE PCU(A)C"/>
    <property type="match status" value="1"/>
</dbReference>
<gene>
    <name evidence="3" type="ORF">DPM19_01320</name>
</gene>
<feature type="signal peptide" evidence="2">
    <location>
        <begin position="1"/>
        <end position="23"/>
    </location>
</feature>
<dbReference type="PANTHER" id="PTHR36302">
    <property type="entry name" value="BLR7088 PROTEIN"/>
    <property type="match status" value="1"/>
</dbReference>
<evidence type="ECO:0000313" key="3">
    <source>
        <dbReference type="EMBL" id="RAY16834.1"/>
    </source>
</evidence>
<dbReference type="RefSeq" id="WP_111862885.1">
    <property type="nucleotide sequence ID" value="NZ_QLYX01000001.1"/>
</dbReference>
<feature type="chain" id="PRO_5016833598" description="Copper chaperone PCu(A)C" evidence="2">
    <location>
        <begin position="24"/>
        <end position="177"/>
    </location>
</feature>
<proteinExistence type="predicted"/>
<reference evidence="3 4" key="1">
    <citation type="submission" date="2018-06" db="EMBL/GenBank/DDBJ databases">
        <title>Actinomadura craniellae sp. nov. isolated from marine sponge Craniella sp.</title>
        <authorList>
            <person name="Li L."/>
            <person name="Xu Q.H."/>
            <person name="Lin H.W."/>
            <person name="Lu Y.H."/>
        </authorList>
    </citation>
    <scope>NUCLEOTIDE SEQUENCE [LARGE SCALE GENOMIC DNA]</scope>
    <source>
        <strain evidence="3 4">LHW63021</strain>
    </source>
</reference>
<accession>A0A365HCG5</accession>
<dbReference type="Proteomes" id="UP000251891">
    <property type="component" value="Unassembled WGS sequence"/>
</dbReference>
<comment type="caution">
    <text evidence="3">The sequence shown here is derived from an EMBL/GenBank/DDBJ whole genome shotgun (WGS) entry which is preliminary data.</text>
</comment>
<evidence type="ECO:0000313" key="4">
    <source>
        <dbReference type="Proteomes" id="UP000251891"/>
    </source>
</evidence>
<evidence type="ECO:0000256" key="1">
    <source>
        <dbReference type="SAM" id="MobiDB-lite"/>
    </source>
</evidence>
<dbReference type="InterPro" id="IPR036182">
    <property type="entry name" value="PCuAC_sf"/>
</dbReference>
<dbReference type="InterPro" id="IPR007410">
    <property type="entry name" value="LpqE-like"/>
</dbReference>
<feature type="region of interest" description="Disordered" evidence="1">
    <location>
        <begin position="30"/>
        <end position="50"/>
    </location>
</feature>
<organism evidence="3 4">
    <name type="scientific">Actinomadura craniellae</name>
    <dbReference type="NCBI Taxonomy" id="2231787"/>
    <lineage>
        <taxon>Bacteria</taxon>
        <taxon>Bacillati</taxon>
        <taxon>Actinomycetota</taxon>
        <taxon>Actinomycetes</taxon>
        <taxon>Streptosporangiales</taxon>
        <taxon>Thermomonosporaceae</taxon>
        <taxon>Actinomadura</taxon>
    </lineage>
</organism>
<evidence type="ECO:0008006" key="5">
    <source>
        <dbReference type="Google" id="ProtNLM"/>
    </source>
</evidence>
<keyword evidence="2" id="KW-0732">Signal</keyword>
<sequence length="177" mass="17878">MSSRAVFSRTAQFVAAVALGAAALTGCGNDSDGGTAAPASTPASTPAAPLTITDPWVKTADEGMTAAFGTLTNTTGAELTIVSGATPASPKVELHEVAGTGGEMKMRPREGGFTIPAGGRLELKPGGFHIMLMGVTKPIKPGDQVAFTLTLKDGTTFPFTALGKAFKGGNEKYVPGH</sequence>
<dbReference type="InterPro" id="IPR058248">
    <property type="entry name" value="Lxx211020-like"/>
</dbReference>
<dbReference type="Pfam" id="PF04314">
    <property type="entry name" value="PCuAC"/>
    <property type="match status" value="1"/>
</dbReference>
<name>A0A365HCG5_9ACTN</name>
<evidence type="ECO:0000256" key="2">
    <source>
        <dbReference type="SAM" id="SignalP"/>
    </source>
</evidence>
<keyword evidence="4" id="KW-1185">Reference proteome</keyword>
<feature type="compositionally biased region" description="Low complexity" evidence="1">
    <location>
        <begin position="35"/>
        <end position="49"/>
    </location>
</feature>
<dbReference type="AlphaFoldDB" id="A0A365HCG5"/>
<protein>
    <recommendedName>
        <fullName evidence="5">Copper chaperone PCu(A)C</fullName>
    </recommendedName>
</protein>
<dbReference type="PROSITE" id="PS51257">
    <property type="entry name" value="PROKAR_LIPOPROTEIN"/>
    <property type="match status" value="1"/>
</dbReference>
<dbReference type="SUPFAM" id="SSF110087">
    <property type="entry name" value="DR1885-like metal-binding protein"/>
    <property type="match status" value="1"/>
</dbReference>
<dbReference type="EMBL" id="QLYX01000001">
    <property type="protein sequence ID" value="RAY16834.1"/>
    <property type="molecule type" value="Genomic_DNA"/>
</dbReference>
<dbReference type="OrthoDB" id="9796962at2"/>